<dbReference type="Proteomes" id="UP001156882">
    <property type="component" value="Unassembled WGS sequence"/>
</dbReference>
<organism evidence="4 5">
    <name type="scientific">Labrys miyagiensis</name>
    <dbReference type="NCBI Taxonomy" id="346912"/>
    <lineage>
        <taxon>Bacteria</taxon>
        <taxon>Pseudomonadati</taxon>
        <taxon>Pseudomonadota</taxon>
        <taxon>Alphaproteobacteria</taxon>
        <taxon>Hyphomicrobiales</taxon>
        <taxon>Xanthobacteraceae</taxon>
        <taxon>Labrys</taxon>
    </lineage>
</organism>
<evidence type="ECO:0000256" key="1">
    <source>
        <dbReference type="ARBA" id="ARBA00022723"/>
    </source>
</evidence>
<dbReference type="PANTHER" id="PTHR11358">
    <property type="entry name" value="ARGINASE/AGMATINASE"/>
    <property type="match status" value="1"/>
</dbReference>
<sequence>MSPHPGFLGFPDHLPDGTKPRIVLFGAPHGSTYPGADSSGFAGAAAAIRAASQDDAQFLDSWDFDLGGPLFEGREPSCIDAGDLPTSPHDNAGNRKLIEEKTRAILASGAVPLMIGGDDSVPIPFFAGFADHGPIWILQIDAHIDWRDERYGEPLGYSSTMRRASEMPHVAGIVQAGIRGVGSARPLEVEIARRWGSHLVTAQEIHAEGIEAALRHIPAGAHVIVTLDCDGLDPSVMPGVAGRAAGGLTYSQAIGLIEGASQRGRIAGFDLIEFHTPSDIGGITALTAARLLVNVIGRIVRQV</sequence>
<reference evidence="5" key="1">
    <citation type="journal article" date="2019" name="Int. J. Syst. Evol. Microbiol.">
        <title>The Global Catalogue of Microorganisms (GCM) 10K type strain sequencing project: providing services to taxonomists for standard genome sequencing and annotation.</title>
        <authorList>
            <consortium name="The Broad Institute Genomics Platform"/>
            <consortium name="The Broad Institute Genome Sequencing Center for Infectious Disease"/>
            <person name="Wu L."/>
            <person name="Ma J."/>
        </authorList>
    </citation>
    <scope>NUCLEOTIDE SEQUENCE [LARGE SCALE GENOMIC DNA]</scope>
    <source>
        <strain evidence="5">NBRC 101365</strain>
    </source>
</reference>
<keyword evidence="1" id="KW-0479">Metal-binding</keyword>
<accession>A0ABQ6CNG2</accession>
<keyword evidence="2" id="KW-0378">Hydrolase</keyword>
<dbReference type="Gene3D" id="3.40.800.10">
    <property type="entry name" value="Ureohydrolase domain"/>
    <property type="match status" value="1"/>
</dbReference>
<dbReference type="RefSeq" id="WP_284313539.1">
    <property type="nucleotide sequence ID" value="NZ_BSPC01000028.1"/>
</dbReference>
<proteinExistence type="inferred from homology"/>
<dbReference type="InterPro" id="IPR023696">
    <property type="entry name" value="Ureohydrolase_dom_sf"/>
</dbReference>
<dbReference type="EMBL" id="BSPC01000028">
    <property type="protein sequence ID" value="GLS20455.1"/>
    <property type="molecule type" value="Genomic_DNA"/>
</dbReference>
<evidence type="ECO:0000256" key="3">
    <source>
        <dbReference type="PROSITE-ProRule" id="PRU00742"/>
    </source>
</evidence>
<comment type="caution">
    <text evidence="4">The sequence shown here is derived from an EMBL/GenBank/DDBJ whole genome shotgun (WGS) entry which is preliminary data.</text>
</comment>
<evidence type="ECO:0000256" key="2">
    <source>
        <dbReference type="ARBA" id="ARBA00022801"/>
    </source>
</evidence>
<dbReference type="Pfam" id="PF00491">
    <property type="entry name" value="Arginase"/>
    <property type="match status" value="1"/>
</dbReference>
<dbReference type="PROSITE" id="PS51409">
    <property type="entry name" value="ARGINASE_2"/>
    <property type="match status" value="1"/>
</dbReference>
<keyword evidence="5" id="KW-1185">Reference proteome</keyword>
<gene>
    <name evidence="4" type="ORF">GCM10007874_34720</name>
</gene>
<dbReference type="PIRSF" id="PIRSF036979">
    <property type="entry name" value="Arginase"/>
    <property type="match status" value="1"/>
</dbReference>
<comment type="similarity">
    <text evidence="3">Belongs to the arginase family.</text>
</comment>
<evidence type="ECO:0000313" key="4">
    <source>
        <dbReference type="EMBL" id="GLS20455.1"/>
    </source>
</evidence>
<evidence type="ECO:0000313" key="5">
    <source>
        <dbReference type="Proteomes" id="UP001156882"/>
    </source>
</evidence>
<dbReference type="SUPFAM" id="SSF52768">
    <property type="entry name" value="Arginase/deacetylase"/>
    <property type="match status" value="1"/>
</dbReference>
<dbReference type="InterPro" id="IPR006035">
    <property type="entry name" value="Ureohydrolase"/>
</dbReference>
<name>A0ABQ6CNG2_9HYPH</name>
<protein>
    <submittedName>
        <fullName evidence="4">Agmatinase</fullName>
    </submittedName>
</protein>
<dbReference type="PANTHER" id="PTHR11358:SF26">
    <property type="entry name" value="GUANIDINO ACID HYDROLASE, MITOCHONDRIAL"/>
    <property type="match status" value="1"/>
</dbReference>